<evidence type="ECO:0000259" key="2">
    <source>
        <dbReference type="Pfam" id="PF08450"/>
    </source>
</evidence>
<protein>
    <submittedName>
        <fullName evidence="3">Sugar lactone lactonase YvrE</fullName>
    </submittedName>
</protein>
<feature type="domain" description="SMP-30/Gluconolactonase/LRE-like region" evidence="2">
    <location>
        <begin position="44"/>
        <end position="281"/>
    </location>
</feature>
<dbReference type="RefSeq" id="WP_229735438.1">
    <property type="nucleotide sequence ID" value="NZ_BMGF01000001.1"/>
</dbReference>
<comment type="similarity">
    <text evidence="1">Belongs to the SMP-30/CGR1 family.</text>
</comment>
<dbReference type="PANTHER" id="PTHR10907">
    <property type="entry name" value="REGUCALCIN"/>
    <property type="match status" value="1"/>
</dbReference>
<dbReference type="InterPro" id="IPR011042">
    <property type="entry name" value="6-blade_b-propeller_TolB-like"/>
</dbReference>
<dbReference type="Pfam" id="PF08450">
    <property type="entry name" value="SGL"/>
    <property type="match status" value="1"/>
</dbReference>
<dbReference type="EMBL" id="JACBZF010000001">
    <property type="protein sequence ID" value="NYH93711.1"/>
    <property type="molecule type" value="Genomic_DNA"/>
</dbReference>
<keyword evidence="4" id="KW-1185">Reference proteome</keyword>
<dbReference type="InterPro" id="IPR013658">
    <property type="entry name" value="SGL"/>
</dbReference>
<dbReference type="PANTHER" id="PTHR10907:SF47">
    <property type="entry name" value="REGUCALCIN"/>
    <property type="match status" value="1"/>
</dbReference>
<organism evidence="3 4">
    <name type="scientific">Novosphingobium marinum</name>
    <dbReference type="NCBI Taxonomy" id="1514948"/>
    <lineage>
        <taxon>Bacteria</taxon>
        <taxon>Pseudomonadati</taxon>
        <taxon>Pseudomonadota</taxon>
        <taxon>Alphaproteobacteria</taxon>
        <taxon>Sphingomonadales</taxon>
        <taxon>Sphingomonadaceae</taxon>
        <taxon>Novosphingobium</taxon>
    </lineage>
</organism>
<name>A0A7Z0BRC5_9SPHN</name>
<dbReference type="GO" id="GO:0005509">
    <property type="term" value="F:calcium ion binding"/>
    <property type="evidence" value="ECO:0007669"/>
    <property type="project" value="TreeGrafter"/>
</dbReference>
<sequence>MARSAHWRIEPDTKRMARNEGEVAMQELEAGDFETIAEGFSFVEGPRVSPEGDLWFADLSGTGVFRKRSGSAPEEMVPARQWVGGIVFDESGMVLCSGRDGIIAVDPATRATIDVLREIDGEPVIAVNDMEADGRGGFFAGTIDFVSIFETGETPRPGKFFHMSAAGEVTVLRSDVFASNGMARSPCGKWLLHSETSRGIMRYPLDDTGMPGEGEMIVDLPDCDGLVADSAGGFWVACWETGRLLHYDADAQCTTGFTFPQPHVVSLDFSAIDPSWLYVSTGGNQDAPDLGAVLRMRVDVPGVPGGLTKLRMLESRR</sequence>
<reference evidence="3 4" key="1">
    <citation type="submission" date="2020-07" db="EMBL/GenBank/DDBJ databases">
        <title>Genomic Encyclopedia of Type Strains, Phase IV (KMG-IV): sequencing the most valuable type-strain genomes for metagenomic binning, comparative biology and taxonomic classification.</title>
        <authorList>
            <person name="Goeker M."/>
        </authorList>
    </citation>
    <scope>NUCLEOTIDE SEQUENCE [LARGE SCALE GENOMIC DNA]</scope>
    <source>
        <strain evidence="3 4">DSM 29043</strain>
    </source>
</reference>
<dbReference type="GO" id="GO:0019853">
    <property type="term" value="P:L-ascorbic acid biosynthetic process"/>
    <property type="evidence" value="ECO:0007669"/>
    <property type="project" value="TreeGrafter"/>
</dbReference>
<dbReference type="SUPFAM" id="SSF63829">
    <property type="entry name" value="Calcium-dependent phosphotriesterase"/>
    <property type="match status" value="1"/>
</dbReference>
<dbReference type="Gene3D" id="2.120.10.30">
    <property type="entry name" value="TolB, C-terminal domain"/>
    <property type="match status" value="1"/>
</dbReference>
<evidence type="ECO:0000256" key="1">
    <source>
        <dbReference type="ARBA" id="ARBA00008853"/>
    </source>
</evidence>
<dbReference type="AlphaFoldDB" id="A0A7Z0BRC5"/>
<gene>
    <name evidence="3" type="ORF">FHS75_000016</name>
</gene>
<dbReference type="Proteomes" id="UP000522081">
    <property type="component" value="Unassembled WGS sequence"/>
</dbReference>
<evidence type="ECO:0000313" key="4">
    <source>
        <dbReference type="Proteomes" id="UP000522081"/>
    </source>
</evidence>
<accession>A0A7Z0BRC5</accession>
<comment type="caution">
    <text evidence="3">The sequence shown here is derived from an EMBL/GenBank/DDBJ whole genome shotgun (WGS) entry which is preliminary data.</text>
</comment>
<evidence type="ECO:0000313" key="3">
    <source>
        <dbReference type="EMBL" id="NYH93711.1"/>
    </source>
</evidence>
<dbReference type="GO" id="GO:0004341">
    <property type="term" value="F:gluconolactonase activity"/>
    <property type="evidence" value="ECO:0007669"/>
    <property type="project" value="TreeGrafter"/>
</dbReference>
<proteinExistence type="inferred from homology"/>